<dbReference type="GO" id="GO:0003677">
    <property type="term" value="F:DNA binding"/>
    <property type="evidence" value="ECO:0007669"/>
    <property type="project" value="UniProtKB-KW"/>
</dbReference>
<proteinExistence type="inferred from homology"/>
<evidence type="ECO:0000256" key="2">
    <source>
        <dbReference type="ARBA" id="ARBA00023015"/>
    </source>
</evidence>
<dbReference type="EMBL" id="RAZT01000007">
    <property type="protein sequence ID" value="RKN31559.1"/>
    <property type="molecule type" value="Genomic_DNA"/>
</dbReference>
<reference evidence="8 9" key="1">
    <citation type="submission" date="2018-09" db="EMBL/GenBank/DDBJ databases">
        <title>Micromonospora sp. nov. MS1-9, isolated from a root of Musa sp.</title>
        <authorList>
            <person name="Kuncharoen N."/>
            <person name="Kudo T."/>
            <person name="Ohkuma M."/>
            <person name="Yuki M."/>
            <person name="Tanasupawat S."/>
        </authorList>
    </citation>
    <scope>NUCLEOTIDE SEQUENCE [LARGE SCALE GENOMIC DNA]</scope>
    <source>
        <strain evidence="8 9">MS1-9</strain>
    </source>
</reference>
<sequence length="182" mass="20447">MTDDPQTEELARLAVTGDGAALDALLARISPHVLRQCARILPCRQDAEEACQDALLQVARRITSFEGRSRFSTWLHVVTANCARQTYRSLRRRAAEQAGSKLPVEVVDPRRTSVIAGSRLDLLDALERLEAHRPELVAPLVLRDLCQLDYPEIARQLEIPVGTLKSRIHHARRHVRRSLQPG</sequence>
<dbReference type="Gene3D" id="1.10.10.10">
    <property type="entry name" value="Winged helix-like DNA-binding domain superfamily/Winged helix DNA-binding domain"/>
    <property type="match status" value="1"/>
</dbReference>
<evidence type="ECO:0000256" key="4">
    <source>
        <dbReference type="ARBA" id="ARBA00023125"/>
    </source>
</evidence>
<dbReference type="PANTHER" id="PTHR43133:SF8">
    <property type="entry name" value="RNA POLYMERASE SIGMA FACTOR HI_1459-RELATED"/>
    <property type="match status" value="1"/>
</dbReference>
<dbReference type="InterPro" id="IPR039425">
    <property type="entry name" value="RNA_pol_sigma-70-like"/>
</dbReference>
<dbReference type="PANTHER" id="PTHR43133">
    <property type="entry name" value="RNA POLYMERASE ECF-TYPE SIGMA FACTO"/>
    <property type="match status" value="1"/>
</dbReference>
<dbReference type="GO" id="GO:0016987">
    <property type="term" value="F:sigma factor activity"/>
    <property type="evidence" value="ECO:0007669"/>
    <property type="project" value="UniProtKB-KW"/>
</dbReference>
<dbReference type="GO" id="GO:0006352">
    <property type="term" value="P:DNA-templated transcription initiation"/>
    <property type="evidence" value="ECO:0007669"/>
    <property type="project" value="InterPro"/>
</dbReference>
<dbReference type="InterPro" id="IPR036388">
    <property type="entry name" value="WH-like_DNA-bd_sf"/>
</dbReference>
<feature type="domain" description="RNA polymerase sigma-70 region 2" evidence="6">
    <location>
        <begin position="27"/>
        <end position="93"/>
    </location>
</feature>
<accession>A0A3A9Y2N8</accession>
<evidence type="ECO:0000259" key="6">
    <source>
        <dbReference type="Pfam" id="PF04542"/>
    </source>
</evidence>
<evidence type="ECO:0000256" key="1">
    <source>
        <dbReference type="ARBA" id="ARBA00010641"/>
    </source>
</evidence>
<organism evidence="8 9">
    <name type="scientific">Micromonospora musae</name>
    <dbReference type="NCBI Taxonomy" id="1894970"/>
    <lineage>
        <taxon>Bacteria</taxon>
        <taxon>Bacillati</taxon>
        <taxon>Actinomycetota</taxon>
        <taxon>Actinomycetes</taxon>
        <taxon>Micromonosporales</taxon>
        <taxon>Micromonosporaceae</taxon>
        <taxon>Micromonospora</taxon>
    </lineage>
</organism>
<evidence type="ECO:0000256" key="5">
    <source>
        <dbReference type="ARBA" id="ARBA00023163"/>
    </source>
</evidence>
<feature type="domain" description="RNA polymerase sigma factor 70 region 4 type 2" evidence="7">
    <location>
        <begin position="138"/>
        <end position="174"/>
    </location>
</feature>
<comment type="similarity">
    <text evidence="1">Belongs to the sigma-70 factor family. ECF subfamily.</text>
</comment>
<evidence type="ECO:0000256" key="3">
    <source>
        <dbReference type="ARBA" id="ARBA00023082"/>
    </source>
</evidence>
<dbReference type="Pfam" id="PF08281">
    <property type="entry name" value="Sigma70_r4_2"/>
    <property type="match status" value="1"/>
</dbReference>
<name>A0A3A9Y2N8_9ACTN</name>
<dbReference type="InterPro" id="IPR013324">
    <property type="entry name" value="RNA_pol_sigma_r3/r4-like"/>
</dbReference>
<keyword evidence="3" id="KW-0731">Sigma factor</keyword>
<dbReference type="InterPro" id="IPR014284">
    <property type="entry name" value="RNA_pol_sigma-70_dom"/>
</dbReference>
<dbReference type="SUPFAM" id="SSF88946">
    <property type="entry name" value="Sigma2 domain of RNA polymerase sigma factors"/>
    <property type="match status" value="1"/>
</dbReference>
<dbReference type="Proteomes" id="UP000275865">
    <property type="component" value="Unassembled WGS sequence"/>
</dbReference>
<dbReference type="Pfam" id="PF04542">
    <property type="entry name" value="Sigma70_r2"/>
    <property type="match status" value="1"/>
</dbReference>
<evidence type="ECO:0000259" key="7">
    <source>
        <dbReference type="Pfam" id="PF08281"/>
    </source>
</evidence>
<dbReference type="InterPro" id="IPR013249">
    <property type="entry name" value="RNA_pol_sigma70_r4_t2"/>
</dbReference>
<dbReference type="AlphaFoldDB" id="A0A3A9Y2N8"/>
<evidence type="ECO:0000313" key="9">
    <source>
        <dbReference type="Proteomes" id="UP000275865"/>
    </source>
</evidence>
<gene>
    <name evidence="8" type="ORF">D7044_14635</name>
</gene>
<dbReference type="InterPro" id="IPR013325">
    <property type="entry name" value="RNA_pol_sigma_r2"/>
</dbReference>
<dbReference type="Gene3D" id="1.10.1740.10">
    <property type="match status" value="1"/>
</dbReference>
<keyword evidence="2" id="KW-0805">Transcription regulation</keyword>
<dbReference type="SUPFAM" id="SSF88659">
    <property type="entry name" value="Sigma3 and sigma4 domains of RNA polymerase sigma factors"/>
    <property type="match status" value="1"/>
</dbReference>
<dbReference type="RefSeq" id="WP_120689277.1">
    <property type="nucleotide sequence ID" value="NZ_RAZT01000007.1"/>
</dbReference>
<keyword evidence="4" id="KW-0238">DNA-binding</keyword>
<protein>
    <submittedName>
        <fullName evidence="8">Sigma-70 family RNA polymerase sigma factor</fullName>
    </submittedName>
</protein>
<evidence type="ECO:0000313" key="8">
    <source>
        <dbReference type="EMBL" id="RKN31559.1"/>
    </source>
</evidence>
<dbReference type="NCBIfam" id="TIGR02937">
    <property type="entry name" value="sigma70-ECF"/>
    <property type="match status" value="1"/>
</dbReference>
<comment type="caution">
    <text evidence="8">The sequence shown here is derived from an EMBL/GenBank/DDBJ whole genome shotgun (WGS) entry which is preliminary data.</text>
</comment>
<dbReference type="InterPro" id="IPR007627">
    <property type="entry name" value="RNA_pol_sigma70_r2"/>
</dbReference>
<keyword evidence="5" id="KW-0804">Transcription</keyword>